<name>A0A251V654_HELAN</name>
<sequence>MRYIGIVVVEGDLFVICYGDGKYCWLLDLLVVGGFQQPHEGSGGFGSVITYLRERKRSRDGT</sequence>
<dbReference type="Proteomes" id="UP000215914">
    <property type="component" value="Chromosome 3"/>
</dbReference>
<dbReference type="AlphaFoldDB" id="A0A251V654"/>
<dbReference type="InParanoid" id="A0A251V654"/>
<keyword evidence="3" id="KW-1185">Reference proteome</keyword>
<reference evidence="1 3" key="1">
    <citation type="journal article" date="2017" name="Nature">
        <title>The sunflower genome provides insights into oil metabolism, flowering and Asterid evolution.</title>
        <authorList>
            <person name="Badouin H."/>
            <person name="Gouzy J."/>
            <person name="Grassa C.J."/>
            <person name="Murat F."/>
            <person name="Staton S.E."/>
            <person name="Cottret L."/>
            <person name="Lelandais-Briere C."/>
            <person name="Owens G.L."/>
            <person name="Carrere S."/>
            <person name="Mayjonade B."/>
            <person name="Legrand L."/>
            <person name="Gill N."/>
            <person name="Kane N.C."/>
            <person name="Bowers J.E."/>
            <person name="Hubner S."/>
            <person name="Bellec A."/>
            <person name="Berard A."/>
            <person name="Berges H."/>
            <person name="Blanchet N."/>
            <person name="Boniface M.C."/>
            <person name="Brunel D."/>
            <person name="Catrice O."/>
            <person name="Chaidir N."/>
            <person name="Claudel C."/>
            <person name="Donnadieu C."/>
            <person name="Faraut T."/>
            <person name="Fievet G."/>
            <person name="Helmstetter N."/>
            <person name="King M."/>
            <person name="Knapp S.J."/>
            <person name="Lai Z."/>
            <person name="Le Paslier M.C."/>
            <person name="Lippi Y."/>
            <person name="Lorenzon L."/>
            <person name="Mandel J.R."/>
            <person name="Marage G."/>
            <person name="Marchand G."/>
            <person name="Marquand E."/>
            <person name="Bret-Mestries E."/>
            <person name="Morien E."/>
            <person name="Nambeesan S."/>
            <person name="Nguyen T."/>
            <person name="Pegot-Espagnet P."/>
            <person name="Pouilly N."/>
            <person name="Raftis F."/>
            <person name="Sallet E."/>
            <person name="Schiex T."/>
            <person name="Thomas J."/>
            <person name="Vandecasteele C."/>
            <person name="Vares D."/>
            <person name="Vear F."/>
            <person name="Vautrin S."/>
            <person name="Crespi M."/>
            <person name="Mangin B."/>
            <person name="Burke J.M."/>
            <person name="Salse J."/>
            <person name="Munos S."/>
            <person name="Vincourt P."/>
            <person name="Rieseberg L.H."/>
            <person name="Langlade N.B."/>
        </authorList>
    </citation>
    <scope>NUCLEOTIDE SEQUENCE [LARGE SCALE GENOMIC DNA]</scope>
    <source>
        <strain evidence="3">cv. SF193</strain>
        <tissue evidence="1">Leaves</tissue>
    </source>
</reference>
<protein>
    <submittedName>
        <fullName evidence="2">Uncharacterized protein</fullName>
    </submittedName>
</protein>
<dbReference type="Gramene" id="mRNA:HanXRQr2_Chr03g0087241">
    <property type="protein sequence ID" value="CDS:HanXRQr2_Chr03g0087241.1"/>
    <property type="gene ID" value="HanXRQr2_Chr03g0087241"/>
</dbReference>
<dbReference type="EMBL" id="MNCJ02000318">
    <property type="protein sequence ID" value="KAF5812512.1"/>
    <property type="molecule type" value="Genomic_DNA"/>
</dbReference>
<proteinExistence type="predicted"/>
<reference evidence="2" key="2">
    <citation type="submission" date="2017-02" db="EMBL/GenBank/DDBJ databases">
        <title>Sunflower complete genome.</title>
        <authorList>
            <person name="Langlade N."/>
            <person name="Munos S."/>
        </authorList>
    </citation>
    <scope>NUCLEOTIDE SEQUENCE [LARGE SCALE GENOMIC DNA]</scope>
    <source>
        <tissue evidence="2">Leaves</tissue>
    </source>
</reference>
<accession>A0A251V654</accession>
<evidence type="ECO:0000313" key="2">
    <source>
        <dbReference type="EMBL" id="OTG30081.1"/>
    </source>
</evidence>
<evidence type="ECO:0000313" key="1">
    <source>
        <dbReference type="EMBL" id="KAF5812512.1"/>
    </source>
</evidence>
<organism evidence="2 3">
    <name type="scientific">Helianthus annuus</name>
    <name type="common">Common sunflower</name>
    <dbReference type="NCBI Taxonomy" id="4232"/>
    <lineage>
        <taxon>Eukaryota</taxon>
        <taxon>Viridiplantae</taxon>
        <taxon>Streptophyta</taxon>
        <taxon>Embryophyta</taxon>
        <taxon>Tracheophyta</taxon>
        <taxon>Spermatophyta</taxon>
        <taxon>Magnoliopsida</taxon>
        <taxon>eudicotyledons</taxon>
        <taxon>Gunneridae</taxon>
        <taxon>Pentapetalae</taxon>
        <taxon>asterids</taxon>
        <taxon>campanulids</taxon>
        <taxon>Asterales</taxon>
        <taxon>Asteraceae</taxon>
        <taxon>Asteroideae</taxon>
        <taxon>Heliantheae alliance</taxon>
        <taxon>Heliantheae</taxon>
        <taxon>Helianthus</taxon>
    </lineage>
</organism>
<dbReference type="EMBL" id="CM007892">
    <property type="protein sequence ID" value="OTG30081.1"/>
    <property type="molecule type" value="Genomic_DNA"/>
</dbReference>
<reference evidence="1" key="3">
    <citation type="submission" date="2020-06" db="EMBL/GenBank/DDBJ databases">
        <title>Helianthus annuus Genome sequencing and assembly Release 2.</title>
        <authorList>
            <person name="Gouzy J."/>
            <person name="Langlade N."/>
            <person name="Munos S."/>
        </authorList>
    </citation>
    <scope>NUCLEOTIDE SEQUENCE</scope>
    <source>
        <tissue evidence="1">Leaves</tissue>
    </source>
</reference>
<evidence type="ECO:0000313" key="3">
    <source>
        <dbReference type="Proteomes" id="UP000215914"/>
    </source>
</evidence>
<gene>
    <name evidence="2" type="ORF">HannXRQ_Chr03g0060531</name>
    <name evidence="1" type="ORF">HanXRQr2_Chr03g0087241</name>
</gene>